<dbReference type="Pfam" id="PF00107">
    <property type="entry name" value="ADH_zinc_N"/>
    <property type="match status" value="1"/>
</dbReference>
<evidence type="ECO:0000259" key="2">
    <source>
        <dbReference type="Pfam" id="PF08240"/>
    </source>
</evidence>
<dbReference type="InterPro" id="IPR013149">
    <property type="entry name" value="ADH-like_C"/>
</dbReference>
<sequence length="252" mass="26473">MLCAALNRRDMFARLYPGAAGNVPILADGVGVVTDCGSSADKSWVGKRVILTPARGWVDDVHGPEGAYAILGGTKFLPDGCCQEYMAVPVAEVEECPSFLADEEAAATPLAALTAWRATIIKAGVKPGDHVLITGIGGGVALFCLQLAVAHGAKVYVTSGSEEKLIKAKKLGAAGGVNYKDPEWMMRLAEMLPADHPFLDSVIDSAGGDIVMQSLRMLRFGGIISSYGMTLGPKTSFPMQAVMKNVEVSCLL</sequence>
<protein>
    <submittedName>
        <fullName evidence="3">Zinc-type alcohol dehydrogenase</fullName>
    </submittedName>
</protein>
<feature type="domain" description="Alcohol dehydrogenase-like C-terminal" evidence="1">
    <location>
        <begin position="139"/>
        <end position="248"/>
    </location>
</feature>
<organism evidence="3 4">
    <name type="scientific">Hyphodiscus hymeniophilus</name>
    <dbReference type="NCBI Taxonomy" id="353542"/>
    <lineage>
        <taxon>Eukaryota</taxon>
        <taxon>Fungi</taxon>
        <taxon>Dikarya</taxon>
        <taxon>Ascomycota</taxon>
        <taxon>Pezizomycotina</taxon>
        <taxon>Leotiomycetes</taxon>
        <taxon>Helotiales</taxon>
        <taxon>Hyphodiscaceae</taxon>
        <taxon>Hyphodiscus</taxon>
    </lineage>
</organism>
<evidence type="ECO:0000313" key="4">
    <source>
        <dbReference type="Proteomes" id="UP000785200"/>
    </source>
</evidence>
<dbReference type="SUPFAM" id="SSF50129">
    <property type="entry name" value="GroES-like"/>
    <property type="match status" value="1"/>
</dbReference>
<evidence type="ECO:0000313" key="3">
    <source>
        <dbReference type="EMBL" id="KAG0645309.1"/>
    </source>
</evidence>
<comment type="caution">
    <text evidence="3">The sequence shown here is derived from an EMBL/GenBank/DDBJ whole genome shotgun (WGS) entry which is preliminary data.</text>
</comment>
<dbReference type="InterPro" id="IPR011032">
    <property type="entry name" value="GroES-like_sf"/>
</dbReference>
<evidence type="ECO:0000259" key="1">
    <source>
        <dbReference type="Pfam" id="PF00107"/>
    </source>
</evidence>
<dbReference type="Proteomes" id="UP000785200">
    <property type="component" value="Unassembled WGS sequence"/>
</dbReference>
<dbReference type="PANTHER" id="PTHR45033">
    <property type="match status" value="1"/>
</dbReference>
<dbReference type="OrthoDB" id="449487at2759"/>
<gene>
    <name evidence="3" type="ORF">D0Z07_8946</name>
</gene>
<dbReference type="CDD" id="cd05188">
    <property type="entry name" value="MDR"/>
    <property type="match status" value="1"/>
</dbReference>
<dbReference type="SUPFAM" id="SSF51735">
    <property type="entry name" value="NAD(P)-binding Rossmann-fold domains"/>
    <property type="match status" value="1"/>
</dbReference>
<reference evidence="3" key="1">
    <citation type="submission" date="2019-07" db="EMBL/GenBank/DDBJ databases">
        <title>Hyphodiscus hymeniophilus genome sequencing and assembly.</title>
        <authorList>
            <person name="Kramer G."/>
            <person name="Nodwell J."/>
        </authorList>
    </citation>
    <scope>NUCLEOTIDE SEQUENCE</scope>
    <source>
        <strain evidence="3">ATCC 34498</strain>
    </source>
</reference>
<dbReference type="FunFam" id="3.40.50.720:FF:000481">
    <property type="entry name" value="Alcohol dehydrogenase, variant"/>
    <property type="match status" value="1"/>
</dbReference>
<dbReference type="InterPro" id="IPR013154">
    <property type="entry name" value="ADH-like_N"/>
</dbReference>
<dbReference type="Pfam" id="PF08240">
    <property type="entry name" value="ADH_N"/>
    <property type="match status" value="1"/>
</dbReference>
<dbReference type="InterPro" id="IPR036291">
    <property type="entry name" value="NAD(P)-bd_dom_sf"/>
</dbReference>
<feature type="domain" description="Alcohol dehydrogenase-like N-terminal" evidence="2">
    <location>
        <begin position="3"/>
        <end position="97"/>
    </location>
</feature>
<name>A0A9P6SK10_9HELO</name>
<dbReference type="PANTHER" id="PTHR45033:SF3">
    <property type="entry name" value="DEHYDROGENASE, PUTATIVE (AFU_ORTHOLOGUE AFUA_2G13270)-RELATED"/>
    <property type="match status" value="1"/>
</dbReference>
<dbReference type="InterPro" id="IPR052711">
    <property type="entry name" value="Zinc_ADH-like"/>
</dbReference>
<accession>A0A9P6SK10</accession>
<dbReference type="EMBL" id="VNKQ01000019">
    <property type="protein sequence ID" value="KAG0645309.1"/>
    <property type="molecule type" value="Genomic_DNA"/>
</dbReference>
<dbReference type="Gene3D" id="3.40.50.720">
    <property type="entry name" value="NAD(P)-binding Rossmann-like Domain"/>
    <property type="match status" value="1"/>
</dbReference>
<proteinExistence type="predicted"/>
<dbReference type="AlphaFoldDB" id="A0A9P6SK10"/>
<keyword evidence="4" id="KW-1185">Reference proteome</keyword>
<dbReference type="Gene3D" id="3.90.180.10">
    <property type="entry name" value="Medium-chain alcohol dehydrogenases, catalytic domain"/>
    <property type="match status" value="1"/>
</dbReference>